<feature type="domain" description="Tyr recombinase" evidence="5">
    <location>
        <begin position="218"/>
        <end position="393"/>
    </location>
</feature>
<keyword evidence="7" id="KW-1185">Reference proteome</keyword>
<evidence type="ECO:0000259" key="5">
    <source>
        <dbReference type="PROSITE" id="PS51898"/>
    </source>
</evidence>
<comment type="similarity">
    <text evidence="1">Belongs to the 'phage' integrase family.</text>
</comment>
<dbReference type="InterPro" id="IPR010998">
    <property type="entry name" value="Integrase_recombinase_N"/>
</dbReference>
<dbReference type="InterPro" id="IPR053876">
    <property type="entry name" value="Phage_int_M"/>
</dbReference>
<dbReference type="AlphaFoldDB" id="A0A1Y5TLY7"/>
<reference evidence="6 7" key="1">
    <citation type="submission" date="2017-03" db="EMBL/GenBank/DDBJ databases">
        <authorList>
            <person name="Afonso C.L."/>
            <person name="Miller P.J."/>
            <person name="Scott M.A."/>
            <person name="Spackman E."/>
            <person name="Goraichik I."/>
            <person name="Dimitrov K.M."/>
            <person name="Suarez D.L."/>
            <person name="Swayne D.E."/>
        </authorList>
    </citation>
    <scope>NUCLEOTIDE SEQUENCE [LARGE SCALE GENOMIC DNA]</scope>
    <source>
        <strain evidence="6 7">CECT 7971</strain>
    </source>
</reference>
<evidence type="ECO:0000313" key="6">
    <source>
        <dbReference type="EMBL" id="SLN67186.1"/>
    </source>
</evidence>
<dbReference type="Pfam" id="PF22022">
    <property type="entry name" value="Phage_int_M"/>
    <property type="match status" value="1"/>
</dbReference>
<dbReference type="STRING" id="658057.SAMN04488032_11617"/>
<evidence type="ECO:0000256" key="3">
    <source>
        <dbReference type="ARBA" id="ARBA00023125"/>
    </source>
</evidence>
<evidence type="ECO:0000256" key="2">
    <source>
        <dbReference type="ARBA" id="ARBA00022908"/>
    </source>
</evidence>
<dbReference type="GO" id="GO:0003677">
    <property type="term" value="F:DNA binding"/>
    <property type="evidence" value="ECO:0007669"/>
    <property type="project" value="UniProtKB-KW"/>
</dbReference>
<proteinExistence type="inferred from homology"/>
<keyword evidence="2" id="KW-0229">DNA integration</keyword>
<dbReference type="InterPro" id="IPR050808">
    <property type="entry name" value="Phage_Integrase"/>
</dbReference>
<evidence type="ECO:0000256" key="1">
    <source>
        <dbReference type="ARBA" id="ARBA00008857"/>
    </source>
</evidence>
<dbReference type="InterPro" id="IPR011010">
    <property type="entry name" value="DNA_brk_join_enz"/>
</dbReference>
<dbReference type="Gene3D" id="1.10.150.130">
    <property type="match status" value="1"/>
</dbReference>
<dbReference type="GO" id="GO:0015074">
    <property type="term" value="P:DNA integration"/>
    <property type="evidence" value="ECO:0007669"/>
    <property type="project" value="UniProtKB-KW"/>
</dbReference>
<evidence type="ECO:0000256" key="4">
    <source>
        <dbReference type="ARBA" id="ARBA00023172"/>
    </source>
</evidence>
<dbReference type="Pfam" id="PF13356">
    <property type="entry name" value="Arm-DNA-bind_3"/>
    <property type="match status" value="1"/>
</dbReference>
<sequence length="412" mass="46308">MTYAAQVTSGVNSGVRMKNKLTSLNVRNAKPGRHFDGGGLFLIKTKSGGNWIWRYSYLKRVREMGLGPFDAVSLSAARAARDGWAAVLATGKDPISERERQREAEQAALNKEAPTFSDIAEIVFESHKASLRGDGDRGKWFSPLRVHVIPKLGQHRISEIHQTDIADTLRPIWKTKHPTANKAWQRTRFIIQQAEYMGYDCKPFVADAARVMLGKVDHKTENVTATPWQAIPALYRSIAGVSSPKLCLRWMMLTCVRSAGCLGARFDEIEGSVWTVPADRIKGMRNAVQDFRVPLCDEALRIAEVARSVDDSFLFPSYRKRGGHITEAALRKELAALNEAGRPHGFRTSFRTWAEDTDQPWDVAETVLGHQIKGRVERAYARSDLLDRRRIVMDRWAAHVTASSADVIELRR</sequence>
<gene>
    <name evidence="6" type="primary">intA_2</name>
    <name evidence="6" type="ORF">PAM7971_03553</name>
</gene>
<dbReference type="PANTHER" id="PTHR30629:SF6">
    <property type="entry name" value="PROPHAGE INTEGRASE INTA-RELATED"/>
    <property type="match status" value="1"/>
</dbReference>
<dbReference type="Gene3D" id="1.10.443.10">
    <property type="entry name" value="Intergrase catalytic core"/>
    <property type="match status" value="1"/>
</dbReference>
<accession>A0A1Y5TLY7</accession>
<dbReference type="CDD" id="cd00801">
    <property type="entry name" value="INT_P4_C"/>
    <property type="match status" value="1"/>
</dbReference>
<dbReference type="PANTHER" id="PTHR30629">
    <property type="entry name" value="PROPHAGE INTEGRASE"/>
    <property type="match status" value="1"/>
</dbReference>
<dbReference type="GO" id="GO:0006310">
    <property type="term" value="P:DNA recombination"/>
    <property type="evidence" value="ECO:0007669"/>
    <property type="project" value="UniProtKB-KW"/>
</dbReference>
<dbReference type="Proteomes" id="UP000193307">
    <property type="component" value="Unassembled WGS sequence"/>
</dbReference>
<dbReference type="SUPFAM" id="SSF56349">
    <property type="entry name" value="DNA breaking-rejoining enzymes"/>
    <property type="match status" value="1"/>
</dbReference>
<organism evidence="6 7">
    <name type="scientific">Pacificibacter marinus</name>
    <dbReference type="NCBI Taxonomy" id="658057"/>
    <lineage>
        <taxon>Bacteria</taxon>
        <taxon>Pseudomonadati</taxon>
        <taxon>Pseudomonadota</taxon>
        <taxon>Alphaproteobacteria</taxon>
        <taxon>Rhodobacterales</taxon>
        <taxon>Roseobacteraceae</taxon>
        <taxon>Pacificibacter</taxon>
    </lineage>
</organism>
<keyword evidence="3" id="KW-0238">DNA-binding</keyword>
<dbReference type="InterPro" id="IPR038488">
    <property type="entry name" value="Integrase_DNA-bd_sf"/>
</dbReference>
<evidence type="ECO:0000313" key="7">
    <source>
        <dbReference type="Proteomes" id="UP000193307"/>
    </source>
</evidence>
<protein>
    <submittedName>
        <fullName evidence="6">Prophage CP4-57 integrase</fullName>
    </submittedName>
</protein>
<dbReference type="PROSITE" id="PS51898">
    <property type="entry name" value="TYR_RECOMBINASE"/>
    <property type="match status" value="1"/>
</dbReference>
<dbReference type="InterPro" id="IPR013762">
    <property type="entry name" value="Integrase-like_cat_sf"/>
</dbReference>
<dbReference type="InterPro" id="IPR002104">
    <property type="entry name" value="Integrase_catalytic"/>
</dbReference>
<dbReference type="RefSeq" id="WP_342027567.1">
    <property type="nucleotide sequence ID" value="NZ_FNZV01000016.1"/>
</dbReference>
<name>A0A1Y5TLY7_9RHOB</name>
<dbReference type="InterPro" id="IPR025166">
    <property type="entry name" value="Integrase_DNA_bind_dom"/>
</dbReference>
<dbReference type="Gene3D" id="3.30.160.390">
    <property type="entry name" value="Integrase, DNA-binding domain"/>
    <property type="match status" value="1"/>
</dbReference>
<keyword evidence="4" id="KW-0233">DNA recombination</keyword>
<dbReference type="EMBL" id="FWFW01000015">
    <property type="protein sequence ID" value="SLN67186.1"/>
    <property type="molecule type" value="Genomic_DNA"/>
</dbReference>